<evidence type="ECO:0000313" key="3">
    <source>
        <dbReference type="EMBL" id="ETR74199.1"/>
    </source>
</evidence>
<accession>A0A1V1PH22</accession>
<dbReference type="InterPro" id="IPR008927">
    <property type="entry name" value="6-PGluconate_DH-like_C_sf"/>
</dbReference>
<dbReference type="SUPFAM" id="SSF48179">
    <property type="entry name" value="6-phosphogluconate dehydrogenase C-terminal domain-like"/>
    <property type="match status" value="1"/>
</dbReference>
<comment type="caution">
    <text evidence="3">The sequence shown here is derived from an EMBL/GenBank/DDBJ whole genome shotgun (WGS) entry which is preliminary data.</text>
</comment>
<evidence type="ECO:0000259" key="1">
    <source>
        <dbReference type="Pfam" id="PF10727"/>
    </source>
</evidence>
<dbReference type="SUPFAM" id="SSF51735">
    <property type="entry name" value="NAD(P)-binding Rossmann-fold domains"/>
    <property type="match status" value="1"/>
</dbReference>
<dbReference type="InterPro" id="IPR019665">
    <property type="entry name" value="OxRdtase/DH_put_Rossmann_dom"/>
</dbReference>
<reference evidence="4" key="1">
    <citation type="submission" date="2012-11" db="EMBL/GenBank/DDBJ databases">
        <authorList>
            <person name="Lucero-Rivera Y.E."/>
            <person name="Tovar-Ramirez D."/>
        </authorList>
    </citation>
    <scope>NUCLEOTIDE SEQUENCE [LARGE SCALE GENOMIC DNA]</scope>
    <source>
        <strain evidence="4">Araruama</strain>
    </source>
</reference>
<dbReference type="Pfam" id="PF10728">
    <property type="entry name" value="DUF2520"/>
    <property type="match status" value="1"/>
</dbReference>
<dbReference type="PANTHER" id="PTHR40459">
    <property type="entry name" value="CONSERVED HYPOTHETICAL ALANINE AND LEUCINE RICH PROTEIN"/>
    <property type="match status" value="1"/>
</dbReference>
<dbReference type="Gene3D" id="3.40.50.720">
    <property type="entry name" value="NAD(P)-binding Rossmann-like Domain"/>
    <property type="match status" value="1"/>
</dbReference>
<dbReference type="Proteomes" id="UP000189670">
    <property type="component" value="Unassembled WGS sequence"/>
</dbReference>
<dbReference type="Gene3D" id="1.10.1040.20">
    <property type="entry name" value="ProC-like, C-terminal domain"/>
    <property type="match status" value="1"/>
</dbReference>
<feature type="domain" description="Putative oxidoreductase/dehydrogenase Rossmann-like" evidence="1">
    <location>
        <begin position="3"/>
        <end position="121"/>
    </location>
</feature>
<evidence type="ECO:0000313" key="4">
    <source>
        <dbReference type="Proteomes" id="UP000189670"/>
    </source>
</evidence>
<dbReference type="PANTHER" id="PTHR40459:SF1">
    <property type="entry name" value="CONSERVED HYPOTHETICAL ALANINE AND LEUCINE RICH PROTEIN"/>
    <property type="match status" value="1"/>
</dbReference>
<proteinExistence type="predicted"/>
<evidence type="ECO:0000259" key="2">
    <source>
        <dbReference type="Pfam" id="PF10728"/>
    </source>
</evidence>
<feature type="domain" description="DUF2520" evidence="2">
    <location>
        <begin position="138"/>
        <end position="267"/>
    </location>
</feature>
<dbReference type="EMBL" id="ATBP01000018">
    <property type="protein sequence ID" value="ETR74199.1"/>
    <property type="molecule type" value="Genomic_DNA"/>
</dbReference>
<protein>
    <submittedName>
        <fullName evidence="3">NAD-binding 6-phosphogluconate dehydrogenase</fullName>
    </submittedName>
</protein>
<dbReference type="Pfam" id="PF10727">
    <property type="entry name" value="Rossmann-like"/>
    <property type="match status" value="1"/>
</dbReference>
<name>A0A1V1PH22_9BACT</name>
<dbReference type="InterPro" id="IPR018931">
    <property type="entry name" value="DUF2520"/>
</dbReference>
<gene>
    <name evidence="3" type="ORF">OMM_00395</name>
</gene>
<dbReference type="InterPro" id="IPR036291">
    <property type="entry name" value="NAD(P)-bd_dom_sf"/>
</dbReference>
<sequence>MQKFKFAIIGCGRLGTNLAICLKSEGHTPVGISAKRMESIQESNHWIHAKTVDICPWNVTQKADVVFITTPDDSIEQTCRQIINHNGLNQDAIVYHCSGSLSSEILSAASNEGFSVGSLHPLQSFPVKRLDGNPFENIYISVEGSPKAIALGKIIVKSLRARLTEISTKGKKMYHAAAVVASNYLVTLLELSRQLNITAGISEDIALTVLTPLIQGTLNNIEKQGIPHALTGPIARGDIQTVQDHITSIKQSLPGYLALYKTLGKYTVPIAKAQQNISDETLLALQDEFYGK</sequence>
<dbReference type="AlphaFoldDB" id="A0A1V1PH22"/>
<dbReference type="InterPro" id="IPR037108">
    <property type="entry name" value="TM1727-like_C_sf"/>
</dbReference>
<organism evidence="3 4">
    <name type="scientific">Candidatus Magnetoglobus multicellularis str. Araruama</name>
    <dbReference type="NCBI Taxonomy" id="890399"/>
    <lineage>
        <taxon>Bacteria</taxon>
        <taxon>Pseudomonadati</taxon>
        <taxon>Thermodesulfobacteriota</taxon>
        <taxon>Desulfobacteria</taxon>
        <taxon>Desulfobacterales</taxon>
        <taxon>Desulfobacteraceae</taxon>
        <taxon>Candidatus Magnetoglobus</taxon>
    </lineage>
</organism>